<dbReference type="EMBL" id="GBRH01179590">
    <property type="protein sequence ID" value="JAE18306.1"/>
    <property type="molecule type" value="Transcribed_RNA"/>
</dbReference>
<name>A0A0A9G6Y1_ARUDO</name>
<reference evidence="1" key="2">
    <citation type="journal article" date="2015" name="Data Brief">
        <title>Shoot transcriptome of the giant reed, Arundo donax.</title>
        <authorList>
            <person name="Barrero R.A."/>
            <person name="Guerrero F.D."/>
            <person name="Moolhuijzen P."/>
            <person name="Goolsby J.A."/>
            <person name="Tidwell J."/>
            <person name="Bellgard S.E."/>
            <person name="Bellgard M.I."/>
        </authorList>
    </citation>
    <scope>NUCLEOTIDE SEQUENCE</scope>
    <source>
        <tissue evidence="1">Shoot tissue taken approximately 20 cm above the soil surface</tissue>
    </source>
</reference>
<evidence type="ECO:0000313" key="1">
    <source>
        <dbReference type="EMBL" id="JAE18306.1"/>
    </source>
</evidence>
<dbReference type="AlphaFoldDB" id="A0A0A9G6Y1"/>
<sequence length="24" mass="2931">MLLAYEYLNIMQRANIATMIHQHR</sequence>
<proteinExistence type="predicted"/>
<organism evidence="1">
    <name type="scientific">Arundo donax</name>
    <name type="common">Giant reed</name>
    <name type="synonym">Donax arundinaceus</name>
    <dbReference type="NCBI Taxonomy" id="35708"/>
    <lineage>
        <taxon>Eukaryota</taxon>
        <taxon>Viridiplantae</taxon>
        <taxon>Streptophyta</taxon>
        <taxon>Embryophyta</taxon>
        <taxon>Tracheophyta</taxon>
        <taxon>Spermatophyta</taxon>
        <taxon>Magnoliopsida</taxon>
        <taxon>Liliopsida</taxon>
        <taxon>Poales</taxon>
        <taxon>Poaceae</taxon>
        <taxon>PACMAD clade</taxon>
        <taxon>Arundinoideae</taxon>
        <taxon>Arundineae</taxon>
        <taxon>Arundo</taxon>
    </lineage>
</organism>
<reference evidence="1" key="1">
    <citation type="submission" date="2014-09" db="EMBL/GenBank/DDBJ databases">
        <authorList>
            <person name="Magalhaes I.L.F."/>
            <person name="Oliveira U."/>
            <person name="Santos F.R."/>
            <person name="Vidigal T.H.D.A."/>
            <person name="Brescovit A.D."/>
            <person name="Santos A.J."/>
        </authorList>
    </citation>
    <scope>NUCLEOTIDE SEQUENCE</scope>
    <source>
        <tissue evidence="1">Shoot tissue taken approximately 20 cm above the soil surface</tissue>
    </source>
</reference>
<protein>
    <submittedName>
        <fullName evidence="1">Uncharacterized protein</fullName>
    </submittedName>
</protein>
<accession>A0A0A9G6Y1</accession>